<dbReference type="Gene3D" id="3.40.250.10">
    <property type="entry name" value="Rhodanese-like domain"/>
    <property type="match status" value="4"/>
</dbReference>
<reference evidence="2 3" key="1">
    <citation type="submission" date="2016-03" db="EMBL/GenBank/DDBJ databases">
        <authorList>
            <consortium name="Pathogen Informatics"/>
        </authorList>
    </citation>
    <scope>NUCLEOTIDE SEQUENCE [LARGE SCALE GENOMIC DNA]</scope>
    <source>
        <strain evidence="2 3">NCTC13364</strain>
    </source>
</reference>
<dbReference type="EMBL" id="FKBS01000025">
    <property type="protein sequence ID" value="SAI47794.1"/>
    <property type="molecule type" value="Genomic_DNA"/>
</dbReference>
<dbReference type="AlphaFoldDB" id="A0A157QQF3"/>
<sequence>MTQTIRAREGAATPTAVLKHWLHDGQEIALLDVREHGLYGESHLFYAVNAPYSQLEFDAARLVPRKTTRVVVYDDGNGDATAGKAAAALAAQGYEDVTVLEGGAAAWRAAGYQLFAGVNLPSKTFGELAEHELHTPAIGADELNRRIQAGENLVVLDGRPFTEYQKMSIPTATCCPNGELALRVDDLVPDESTTIVINCAGRTRSIIGAQTLINLGVKNPVYALENGTQGWYLKDYALDHGQARRHALQTAPQSLQKARVRAQALATRFGIETISATQLQALQADTSRTTYVFDVRTPEEYRAGTYAGAAHAPGGQLIQATDQYAGTRGARLVLVDGEGVRAPTVATWMRQLGWEVYVLETTALDATPPAAIPIPGTLARIDSTAARKLHDEGALFIDVRPSMAYRKNHIAGAQWSIRGKAAAPAGRSVVLVADDARVAELYARDLPAGHAPLLLTEGAAQWAAAGLPREATPDLPPDADCIDFLFFVHDRHSGNKAAAIKYLEWETNLVTQIDERERASYRFAP</sequence>
<dbReference type="InterPro" id="IPR001763">
    <property type="entry name" value="Rhodanese-like_dom"/>
</dbReference>
<dbReference type="InterPro" id="IPR036873">
    <property type="entry name" value="Rhodanese-like_dom_sf"/>
</dbReference>
<dbReference type="Pfam" id="PF00581">
    <property type="entry name" value="Rhodanese"/>
    <property type="match status" value="3"/>
</dbReference>
<name>A0A157QQF3_9BORD</name>
<dbReference type="SUPFAM" id="SSF52821">
    <property type="entry name" value="Rhodanese/Cell cycle control phosphatase"/>
    <property type="match status" value="4"/>
</dbReference>
<evidence type="ECO:0000313" key="2">
    <source>
        <dbReference type="EMBL" id="SAI47794.1"/>
    </source>
</evidence>
<proteinExistence type="predicted"/>
<dbReference type="PANTHER" id="PTHR44086">
    <property type="entry name" value="THIOSULFATE SULFURTRANSFERASE RDL2, MITOCHONDRIAL-RELATED"/>
    <property type="match status" value="1"/>
</dbReference>
<dbReference type="OrthoDB" id="9789585at2"/>
<feature type="domain" description="Rhodanese" evidence="1">
    <location>
        <begin position="149"/>
        <end position="240"/>
    </location>
</feature>
<protein>
    <submittedName>
        <fullName evidence="2">Transferase</fullName>
    </submittedName>
</protein>
<feature type="domain" description="Rhodanese" evidence="1">
    <location>
        <begin position="286"/>
        <end position="373"/>
    </location>
</feature>
<dbReference type="GO" id="GO:0004792">
    <property type="term" value="F:thiosulfate-cyanide sulfurtransferase activity"/>
    <property type="evidence" value="ECO:0007669"/>
    <property type="project" value="TreeGrafter"/>
</dbReference>
<keyword evidence="2" id="KW-0808">Transferase</keyword>
<feature type="domain" description="Rhodanese" evidence="1">
    <location>
        <begin position="390"/>
        <end position="471"/>
    </location>
</feature>
<dbReference type="RefSeq" id="WP_066417266.1">
    <property type="nucleotide sequence ID" value="NZ_FKBS01000025.1"/>
</dbReference>
<gene>
    <name evidence="2" type="ORF">SAMEA1982600_03855</name>
</gene>
<feature type="domain" description="Rhodanese" evidence="1">
    <location>
        <begin position="24"/>
        <end position="116"/>
    </location>
</feature>
<evidence type="ECO:0000313" key="3">
    <source>
        <dbReference type="Proteomes" id="UP000077037"/>
    </source>
</evidence>
<organism evidence="2 3">
    <name type="scientific">Bordetella ansorpii</name>
    <dbReference type="NCBI Taxonomy" id="288768"/>
    <lineage>
        <taxon>Bacteria</taxon>
        <taxon>Pseudomonadati</taxon>
        <taxon>Pseudomonadota</taxon>
        <taxon>Betaproteobacteria</taxon>
        <taxon>Burkholderiales</taxon>
        <taxon>Alcaligenaceae</taxon>
        <taxon>Bordetella</taxon>
    </lineage>
</organism>
<accession>A0A157QQF3</accession>
<dbReference type="PANTHER" id="PTHR44086:SF10">
    <property type="entry name" value="THIOSULFATE SULFURTRANSFERASE_RHODANESE-LIKE DOMAIN-CONTAINING PROTEIN 3"/>
    <property type="match status" value="1"/>
</dbReference>
<dbReference type="PROSITE" id="PS50206">
    <property type="entry name" value="RHODANESE_3"/>
    <property type="match status" value="4"/>
</dbReference>
<dbReference type="SMART" id="SM00450">
    <property type="entry name" value="RHOD"/>
    <property type="match status" value="4"/>
</dbReference>
<evidence type="ECO:0000259" key="1">
    <source>
        <dbReference type="PROSITE" id="PS50206"/>
    </source>
</evidence>
<dbReference type="Proteomes" id="UP000077037">
    <property type="component" value="Unassembled WGS sequence"/>
</dbReference>